<name>A0A8J3I295_9CHLR</name>
<dbReference type="Proteomes" id="UP000612362">
    <property type="component" value="Unassembled WGS sequence"/>
</dbReference>
<evidence type="ECO:0000313" key="3">
    <source>
        <dbReference type="Proteomes" id="UP000612362"/>
    </source>
</evidence>
<evidence type="ECO:0000259" key="1">
    <source>
        <dbReference type="Pfam" id="PF02426"/>
    </source>
</evidence>
<comment type="caution">
    <text evidence="2">The sequence shown here is derived from an EMBL/GenBank/DDBJ whole genome shotgun (WGS) entry which is preliminary data.</text>
</comment>
<proteinExistence type="predicted"/>
<reference evidence="2" key="1">
    <citation type="submission" date="2020-10" db="EMBL/GenBank/DDBJ databases">
        <title>Taxonomic study of unclassified bacteria belonging to the class Ktedonobacteria.</title>
        <authorList>
            <person name="Yabe S."/>
            <person name="Wang C.M."/>
            <person name="Zheng Y."/>
            <person name="Sakai Y."/>
            <person name="Cavaletti L."/>
            <person name="Monciardini P."/>
            <person name="Donadio S."/>
        </authorList>
    </citation>
    <scope>NUCLEOTIDE SEQUENCE</scope>
    <source>
        <strain evidence="2">SOSP1-1</strain>
    </source>
</reference>
<dbReference type="Pfam" id="PF02426">
    <property type="entry name" value="MIase"/>
    <property type="match status" value="1"/>
</dbReference>
<sequence>MKKFIALVKFDQSDQEAFNATLPAEWENITRLKNLGILEKVYIAEDGIRGYTVLRGETQEEVEKTLQGFPLYPFMQTELVSLMPVLPTD</sequence>
<accession>A0A8J3I295</accession>
<dbReference type="Gene3D" id="3.30.70.1060">
    <property type="entry name" value="Dimeric alpha+beta barrel"/>
    <property type="match status" value="1"/>
</dbReference>
<organism evidence="2 3">
    <name type="scientific">Ktedonospora formicarum</name>
    <dbReference type="NCBI Taxonomy" id="2778364"/>
    <lineage>
        <taxon>Bacteria</taxon>
        <taxon>Bacillati</taxon>
        <taxon>Chloroflexota</taxon>
        <taxon>Ktedonobacteria</taxon>
        <taxon>Ktedonobacterales</taxon>
        <taxon>Ktedonobacteraceae</taxon>
        <taxon>Ktedonospora</taxon>
    </lineage>
</organism>
<dbReference type="InterPro" id="IPR011008">
    <property type="entry name" value="Dimeric_a/b-barrel"/>
</dbReference>
<dbReference type="EMBL" id="BNJF01000003">
    <property type="protein sequence ID" value="GHO47999.1"/>
    <property type="molecule type" value="Genomic_DNA"/>
</dbReference>
<dbReference type="AlphaFoldDB" id="A0A8J3I295"/>
<dbReference type="SUPFAM" id="SSF54909">
    <property type="entry name" value="Dimeric alpha+beta barrel"/>
    <property type="match status" value="1"/>
</dbReference>
<protein>
    <recommendedName>
        <fullName evidence="1">Muconolactone isomerase domain-containing protein</fullName>
    </recommendedName>
</protein>
<dbReference type="InterPro" id="IPR026029">
    <property type="entry name" value="MLI_dom"/>
</dbReference>
<gene>
    <name evidence="2" type="ORF">KSX_61620</name>
</gene>
<feature type="domain" description="Muconolactone isomerase" evidence="1">
    <location>
        <begin position="12"/>
        <end position="82"/>
    </location>
</feature>
<dbReference type="RefSeq" id="WP_220197214.1">
    <property type="nucleotide sequence ID" value="NZ_BNJF01000003.1"/>
</dbReference>
<evidence type="ECO:0000313" key="2">
    <source>
        <dbReference type="EMBL" id="GHO47999.1"/>
    </source>
</evidence>
<keyword evidence="3" id="KW-1185">Reference proteome</keyword>